<keyword evidence="5" id="KW-1185">Reference proteome</keyword>
<sequence>MSGSKHPTSINPTYLKNQFAHRFVRALKNLNHTATQTHDHNQIYKRSSRIKIAAYTAMASVVGSRRTWSRAVLWKIRNRSRNRSRIQGLLLRKRTRVDGKIISCHHHAKIMSLKRRNLKRDDFNPFRNSCQESKLRKLVPGAETMDSWCLIGETADYIKCLAAQGCLCYSHVNVFVVM</sequence>
<gene>
    <name evidence="4" type="ORF">E3N88_44751</name>
</gene>
<comment type="caution">
    <text evidence="4">The sequence shown here is derived from an EMBL/GenBank/DDBJ whole genome shotgun (WGS) entry which is preliminary data.</text>
</comment>
<dbReference type="GO" id="GO:0006355">
    <property type="term" value="P:regulation of DNA-templated transcription"/>
    <property type="evidence" value="ECO:0007669"/>
    <property type="project" value="InterPro"/>
</dbReference>
<evidence type="ECO:0000256" key="2">
    <source>
        <dbReference type="ARBA" id="ARBA00023163"/>
    </source>
</evidence>
<dbReference type="Proteomes" id="UP000326396">
    <property type="component" value="Unassembled WGS sequence"/>
</dbReference>
<evidence type="ECO:0000313" key="4">
    <source>
        <dbReference type="EMBL" id="KAD0131095.1"/>
    </source>
</evidence>
<feature type="domain" description="IBH1-like N-terminal" evidence="3">
    <location>
        <begin position="15"/>
        <end position="79"/>
    </location>
</feature>
<organism evidence="4 5">
    <name type="scientific">Mikania micrantha</name>
    <name type="common">bitter vine</name>
    <dbReference type="NCBI Taxonomy" id="192012"/>
    <lineage>
        <taxon>Eukaryota</taxon>
        <taxon>Viridiplantae</taxon>
        <taxon>Streptophyta</taxon>
        <taxon>Embryophyta</taxon>
        <taxon>Tracheophyta</taxon>
        <taxon>Spermatophyta</taxon>
        <taxon>Magnoliopsida</taxon>
        <taxon>eudicotyledons</taxon>
        <taxon>Gunneridae</taxon>
        <taxon>Pentapetalae</taxon>
        <taxon>asterids</taxon>
        <taxon>campanulids</taxon>
        <taxon>Asterales</taxon>
        <taxon>Asteraceae</taxon>
        <taxon>Asteroideae</taxon>
        <taxon>Heliantheae alliance</taxon>
        <taxon>Eupatorieae</taxon>
        <taxon>Mikania</taxon>
    </lineage>
</organism>
<dbReference type="InterPro" id="IPR044660">
    <property type="entry name" value="IBH1-like"/>
</dbReference>
<reference evidence="4 5" key="1">
    <citation type="submission" date="2019-05" db="EMBL/GenBank/DDBJ databases">
        <title>Mikania micrantha, genome provides insights into the molecular mechanism of rapid growth.</title>
        <authorList>
            <person name="Liu B."/>
        </authorList>
    </citation>
    <scope>NUCLEOTIDE SEQUENCE [LARGE SCALE GENOMIC DNA]</scope>
    <source>
        <strain evidence="4">NLD-2019</strain>
        <tissue evidence="4">Leaf</tissue>
    </source>
</reference>
<dbReference type="PANTHER" id="PTHR33124">
    <property type="entry name" value="TRANSCRIPTION FACTOR IBH1-LIKE 1"/>
    <property type="match status" value="1"/>
</dbReference>
<dbReference type="PANTHER" id="PTHR33124:SF40">
    <property type="entry name" value="TRANSCRIPTION FACTOR IBH1"/>
    <property type="match status" value="1"/>
</dbReference>
<keyword evidence="2" id="KW-0804">Transcription</keyword>
<name>A0A5N6LB67_9ASTR</name>
<dbReference type="InterPro" id="IPR059002">
    <property type="entry name" value="IBH1_N"/>
</dbReference>
<keyword evidence="1" id="KW-0805">Transcription regulation</keyword>
<dbReference type="Pfam" id="PF26576">
    <property type="entry name" value="IBH1_N"/>
    <property type="match status" value="1"/>
</dbReference>
<protein>
    <recommendedName>
        <fullName evidence="3">IBH1-like N-terminal domain-containing protein</fullName>
    </recommendedName>
</protein>
<dbReference type="EMBL" id="SZYD01001942">
    <property type="protein sequence ID" value="KAD0131095.1"/>
    <property type="molecule type" value="Genomic_DNA"/>
</dbReference>
<evidence type="ECO:0000259" key="3">
    <source>
        <dbReference type="Pfam" id="PF26576"/>
    </source>
</evidence>
<evidence type="ECO:0000313" key="5">
    <source>
        <dbReference type="Proteomes" id="UP000326396"/>
    </source>
</evidence>
<accession>A0A5N6LB67</accession>
<dbReference type="AlphaFoldDB" id="A0A5N6LB67"/>
<dbReference type="OrthoDB" id="786845at2759"/>
<evidence type="ECO:0000256" key="1">
    <source>
        <dbReference type="ARBA" id="ARBA00023015"/>
    </source>
</evidence>
<proteinExistence type="predicted"/>